<evidence type="ECO:0000256" key="1">
    <source>
        <dbReference type="ARBA" id="ARBA00022801"/>
    </source>
</evidence>
<feature type="transmembrane region" description="Helical" evidence="2">
    <location>
        <begin position="244"/>
        <end position="267"/>
    </location>
</feature>
<organism evidence="5">
    <name type="scientific">Guillardia theta (strain CCMP2712)</name>
    <name type="common">Cryptophyte</name>
    <dbReference type="NCBI Taxonomy" id="905079"/>
    <lineage>
        <taxon>Eukaryota</taxon>
        <taxon>Cryptophyceae</taxon>
        <taxon>Pyrenomonadales</taxon>
        <taxon>Geminigeraceae</taxon>
        <taxon>Guillardia</taxon>
    </lineage>
</organism>
<name>L1IHR8_GUITC</name>
<dbReference type="PANTHER" id="PTHR12305">
    <property type="entry name" value="PHOSPHATASE WITH HOMOLOGY TO TENSIN"/>
    <property type="match status" value="1"/>
</dbReference>
<dbReference type="PaxDb" id="55529-EKX35350"/>
<dbReference type="InterPro" id="IPR029023">
    <property type="entry name" value="Tensin_phosphatase"/>
</dbReference>
<evidence type="ECO:0000313" key="5">
    <source>
        <dbReference type="EMBL" id="EKX35350.1"/>
    </source>
</evidence>
<feature type="domain" description="Phosphatase tensin-type" evidence="3">
    <location>
        <begin position="1"/>
        <end position="134"/>
    </location>
</feature>
<keyword evidence="2" id="KW-0812">Transmembrane</keyword>
<dbReference type="STRING" id="905079.L1IHR8"/>
<dbReference type="InterPro" id="IPR051281">
    <property type="entry name" value="Dual-spec_lipid-protein_phosph"/>
</dbReference>
<accession>L1IHR8</accession>
<evidence type="ECO:0000259" key="4">
    <source>
        <dbReference type="PROSITE" id="PS51182"/>
    </source>
</evidence>
<dbReference type="Gene3D" id="2.60.40.1110">
    <property type="match status" value="1"/>
</dbReference>
<keyword evidence="1" id="KW-0378">Hydrolase</keyword>
<reference evidence="5 7" key="1">
    <citation type="journal article" date="2012" name="Nature">
        <title>Algal genomes reveal evolutionary mosaicism and the fate of nucleomorphs.</title>
        <authorList>
            <consortium name="DOE Joint Genome Institute"/>
            <person name="Curtis B.A."/>
            <person name="Tanifuji G."/>
            <person name="Burki F."/>
            <person name="Gruber A."/>
            <person name="Irimia M."/>
            <person name="Maruyama S."/>
            <person name="Arias M.C."/>
            <person name="Ball S.G."/>
            <person name="Gile G.H."/>
            <person name="Hirakawa Y."/>
            <person name="Hopkins J.F."/>
            <person name="Kuo A."/>
            <person name="Rensing S.A."/>
            <person name="Schmutz J."/>
            <person name="Symeonidi A."/>
            <person name="Elias M."/>
            <person name="Eveleigh R.J."/>
            <person name="Herman E.K."/>
            <person name="Klute M.J."/>
            <person name="Nakayama T."/>
            <person name="Obornik M."/>
            <person name="Reyes-Prieto A."/>
            <person name="Armbrust E.V."/>
            <person name="Aves S.J."/>
            <person name="Beiko R.G."/>
            <person name="Coutinho P."/>
            <person name="Dacks J.B."/>
            <person name="Durnford D.G."/>
            <person name="Fast N.M."/>
            <person name="Green B.R."/>
            <person name="Grisdale C.J."/>
            <person name="Hempel F."/>
            <person name="Henrissat B."/>
            <person name="Hoppner M.P."/>
            <person name="Ishida K."/>
            <person name="Kim E."/>
            <person name="Koreny L."/>
            <person name="Kroth P.G."/>
            <person name="Liu Y."/>
            <person name="Malik S.B."/>
            <person name="Maier U.G."/>
            <person name="McRose D."/>
            <person name="Mock T."/>
            <person name="Neilson J.A."/>
            <person name="Onodera N.T."/>
            <person name="Poole A.M."/>
            <person name="Pritham E.J."/>
            <person name="Richards T.A."/>
            <person name="Rocap G."/>
            <person name="Roy S.W."/>
            <person name="Sarai C."/>
            <person name="Schaack S."/>
            <person name="Shirato S."/>
            <person name="Slamovits C.H."/>
            <person name="Spencer D.F."/>
            <person name="Suzuki S."/>
            <person name="Worden A.Z."/>
            <person name="Zauner S."/>
            <person name="Barry K."/>
            <person name="Bell C."/>
            <person name="Bharti A.K."/>
            <person name="Crow J.A."/>
            <person name="Grimwood J."/>
            <person name="Kramer R."/>
            <person name="Lindquist E."/>
            <person name="Lucas S."/>
            <person name="Salamov A."/>
            <person name="McFadden G.I."/>
            <person name="Lane C.E."/>
            <person name="Keeling P.J."/>
            <person name="Gray M.W."/>
            <person name="Grigoriev I.V."/>
            <person name="Archibald J.M."/>
        </authorList>
    </citation>
    <scope>NUCLEOTIDE SEQUENCE</scope>
    <source>
        <strain evidence="5 7">CCMP2712</strain>
    </source>
</reference>
<feature type="domain" description="C2 tensin-type" evidence="4">
    <location>
        <begin position="135"/>
        <end position="327"/>
    </location>
</feature>
<dbReference type="EnsemblProtists" id="EKX35350">
    <property type="protein sequence ID" value="EKX35350"/>
    <property type="gene ID" value="GUITHDRAFT_146552"/>
</dbReference>
<dbReference type="HOGENOM" id="CLU_712596_0_0_1"/>
<sequence>MDGFNLDLRYITPNLVAFGYPAERTLIERVTRNHINEVIRFINKKHRGKVCTDCAFLDHGVPSLVQAGKGRTGLMICCYLPHYFQLYAYRQLFPSATEAIKFYSWRRMRNGEGGVSIPSQIRYVGYFSQRFAAKPGPAEISRIVISNSELSMGKLRLVISMNITGSDKGNASSEQIVYNSKGKNEGMPINDTSKYVIFHFDKRLRVAGDVCVRVYGRKYHSSPFVLVCQLWFNTGRGGGGTYEVLDIMSISMVMVMISMVMVVLSYYDMFVHDAFKVEFGDNVLVDVEGFIDHTPMVFDKSCFDRIPKNLRKQLGDDFHIQILFADQLLSYLFSLLFFSALIDTSRLICLLVSIPFMSIEHSNEVHAPKITVDQDNLSRLTQTKSNHR</sequence>
<dbReference type="eggNOG" id="KOG2283">
    <property type="taxonomic scope" value="Eukaryota"/>
</dbReference>
<dbReference type="InterPro" id="IPR014020">
    <property type="entry name" value="Tensin_C2-dom"/>
</dbReference>
<protein>
    <submittedName>
        <fullName evidence="5 6">Uncharacterized protein</fullName>
    </submittedName>
</protein>
<dbReference type="OrthoDB" id="16692at2759"/>
<dbReference type="EMBL" id="JH993092">
    <property type="protein sequence ID" value="EKX35350.1"/>
    <property type="molecule type" value="Genomic_DNA"/>
</dbReference>
<dbReference type="GeneID" id="17292106"/>
<dbReference type="PROSITE" id="PS51182">
    <property type="entry name" value="C2_TENSIN"/>
    <property type="match status" value="1"/>
</dbReference>
<keyword evidence="2" id="KW-1133">Transmembrane helix</keyword>
<dbReference type="SUPFAM" id="SSF49562">
    <property type="entry name" value="C2 domain (Calcium/lipid-binding domain, CaLB)"/>
    <property type="match status" value="1"/>
</dbReference>
<dbReference type="RefSeq" id="XP_005822330.1">
    <property type="nucleotide sequence ID" value="XM_005822273.1"/>
</dbReference>
<evidence type="ECO:0000313" key="7">
    <source>
        <dbReference type="Proteomes" id="UP000011087"/>
    </source>
</evidence>
<dbReference type="GO" id="GO:0005829">
    <property type="term" value="C:cytosol"/>
    <property type="evidence" value="ECO:0007669"/>
    <property type="project" value="TreeGrafter"/>
</dbReference>
<dbReference type="AlphaFoldDB" id="L1IHR8"/>
<keyword evidence="2" id="KW-0472">Membrane</keyword>
<dbReference type="SUPFAM" id="SSF52799">
    <property type="entry name" value="(Phosphotyrosine protein) phosphatases II"/>
    <property type="match status" value="1"/>
</dbReference>
<evidence type="ECO:0000259" key="3">
    <source>
        <dbReference type="PROSITE" id="PS51181"/>
    </source>
</evidence>
<dbReference type="InterPro" id="IPR035892">
    <property type="entry name" value="C2_domain_sf"/>
</dbReference>
<dbReference type="PROSITE" id="PS51181">
    <property type="entry name" value="PPASE_TENSIN"/>
    <property type="match status" value="1"/>
</dbReference>
<dbReference type="GO" id="GO:0016314">
    <property type="term" value="F:phosphatidylinositol-3,4,5-trisphosphate 3-phosphatase activity"/>
    <property type="evidence" value="ECO:0007669"/>
    <property type="project" value="TreeGrafter"/>
</dbReference>
<proteinExistence type="predicted"/>
<evidence type="ECO:0000256" key="2">
    <source>
        <dbReference type="SAM" id="Phobius"/>
    </source>
</evidence>
<keyword evidence="7" id="KW-1185">Reference proteome</keyword>
<gene>
    <name evidence="5" type="ORF">GUITHDRAFT_146552</name>
</gene>
<dbReference type="Proteomes" id="UP000011087">
    <property type="component" value="Unassembled WGS sequence"/>
</dbReference>
<dbReference type="Pfam" id="PF10409">
    <property type="entry name" value="PTEN_C2"/>
    <property type="match status" value="1"/>
</dbReference>
<reference evidence="6" key="3">
    <citation type="submission" date="2015-06" db="UniProtKB">
        <authorList>
            <consortium name="EnsemblProtists"/>
        </authorList>
    </citation>
    <scope>IDENTIFICATION</scope>
</reference>
<dbReference type="Gene3D" id="3.90.190.10">
    <property type="entry name" value="Protein tyrosine phosphatase superfamily"/>
    <property type="match status" value="2"/>
</dbReference>
<reference evidence="7" key="2">
    <citation type="submission" date="2012-11" db="EMBL/GenBank/DDBJ databases">
        <authorList>
            <person name="Kuo A."/>
            <person name="Curtis B.A."/>
            <person name="Tanifuji G."/>
            <person name="Burki F."/>
            <person name="Gruber A."/>
            <person name="Irimia M."/>
            <person name="Maruyama S."/>
            <person name="Arias M.C."/>
            <person name="Ball S.G."/>
            <person name="Gile G.H."/>
            <person name="Hirakawa Y."/>
            <person name="Hopkins J.F."/>
            <person name="Rensing S.A."/>
            <person name="Schmutz J."/>
            <person name="Symeonidi A."/>
            <person name="Elias M."/>
            <person name="Eveleigh R.J."/>
            <person name="Herman E.K."/>
            <person name="Klute M.J."/>
            <person name="Nakayama T."/>
            <person name="Obornik M."/>
            <person name="Reyes-Prieto A."/>
            <person name="Armbrust E.V."/>
            <person name="Aves S.J."/>
            <person name="Beiko R.G."/>
            <person name="Coutinho P."/>
            <person name="Dacks J.B."/>
            <person name="Durnford D.G."/>
            <person name="Fast N.M."/>
            <person name="Green B.R."/>
            <person name="Grisdale C."/>
            <person name="Hempe F."/>
            <person name="Henrissat B."/>
            <person name="Hoppner M.P."/>
            <person name="Ishida K.-I."/>
            <person name="Kim E."/>
            <person name="Koreny L."/>
            <person name="Kroth P.G."/>
            <person name="Liu Y."/>
            <person name="Malik S.-B."/>
            <person name="Maier U.G."/>
            <person name="McRose D."/>
            <person name="Mock T."/>
            <person name="Neilson J.A."/>
            <person name="Onodera N.T."/>
            <person name="Poole A.M."/>
            <person name="Pritham E.J."/>
            <person name="Richards T.A."/>
            <person name="Rocap G."/>
            <person name="Roy S.W."/>
            <person name="Sarai C."/>
            <person name="Schaack S."/>
            <person name="Shirato S."/>
            <person name="Slamovits C.H."/>
            <person name="Spencer D.F."/>
            <person name="Suzuki S."/>
            <person name="Worden A.Z."/>
            <person name="Zauner S."/>
            <person name="Barry K."/>
            <person name="Bell C."/>
            <person name="Bharti A.K."/>
            <person name="Crow J.A."/>
            <person name="Grimwood J."/>
            <person name="Kramer R."/>
            <person name="Lindquist E."/>
            <person name="Lucas S."/>
            <person name="Salamov A."/>
            <person name="McFadden G.I."/>
            <person name="Lane C.E."/>
            <person name="Keeling P.J."/>
            <person name="Gray M.W."/>
            <person name="Grigoriev I.V."/>
            <person name="Archibald J.M."/>
        </authorList>
    </citation>
    <scope>NUCLEOTIDE SEQUENCE</scope>
    <source>
        <strain evidence="7">CCMP2712</strain>
    </source>
</reference>
<evidence type="ECO:0000313" key="6">
    <source>
        <dbReference type="EnsemblProtists" id="EKX35350"/>
    </source>
</evidence>
<dbReference type="InterPro" id="IPR029021">
    <property type="entry name" value="Prot-tyrosine_phosphatase-like"/>
</dbReference>
<dbReference type="KEGG" id="gtt:GUITHDRAFT_146552"/>